<keyword evidence="3" id="KW-1185">Reference proteome</keyword>
<accession>A0A0C2BGM3</accession>
<dbReference type="OrthoDB" id="16816at2759"/>
<sequence>STVLFLTGVWFYLDFSVASRAQARRRFASLPPKRLPPQRKRSVFDRQLKRRQREWAVRQKDFDDAQYLKEEVGWRVADKVSN</sequence>
<evidence type="ECO:0000313" key="3">
    <source>
        <dbReference type="Proteomes" id="UP000054047"/>
    </source>
</evidence>
<reference evidence="2 3" key="1">
    <citation type="submission" date="2013-12" db="EMBL/GenBank/DDBJ databases">
        <title>Draft genome of the parsitic nematode Ancylostoma duodenale.</title>
        <authorList>
            <person name="Mitreva M."/>
        </authorList>
    </citation>
    <scope>NUCLEOTIDE SEQUENCE [LARGE SCALE GENOMIC DNA]</scope>
    <source>
        <strain evidence="2 3">Zhejiang</strain>
    </source>
</reference>
<feature type="chain" id="PRO_5002145925" evidence="1">
    <location>
        <begin position="19"/>
        <end position="82"/>
    </location>
</feature>
<protein>
    <submittedName>
        <fullName evidence="2">Uncharacterized protein</fullName>
    </submittedName>
</protein>
<dbReference type="AlphaFoldDB" id="A0A0C2BGM3"/>
<dbReference type="Proteomes" id="UP000054047">
    <property type="component" value="Unassembled WGS sequence"/>
</dbReference>
<dbReference type="EMBL" id="KN791622">
    <property type="protein sequence ID" value="KIH42873.1"/>
    <property type="molecule type" value="Genomic_DNA"/>
</dbReference>
<keyword evidence="1" id="KW-0732">Signal</keyword>
<feature type="non-terminal residue" evidence="2">
    <location>
        <position position="1"/>
    </location>
</feature>
<evidence type="ECO:0000313" key="2">
    <source>
        <dbReference type="EMBL" id="KIH42873.1"/>
    </source>
</evidence>
<name>A0A0C2BGM3_9BILA</name>
<gene>
    <name evidence="2" type="ORF">ANCDUO_27136</name>
</gene>
<proteinExistence type="predicted"/>
<organism evidence="2 3">
    <name type="scientific">Ancylostoma duodenale</name>
    <dbReference type="NCBI Taxonomy" id="51022"/>
    <lineage>
        <taxon>Eukaryota</taxon>
        <taxon>Metazoa</taxon>
        <taxon>Ecdysozoa</taxon>
        <taxon>Nematoda</taxon>
        <taxon>Chromadorea</taxon>
        <taxon>Rhabditida</taxon>
        <taxon>Rhabditina</taxon>
        <taxon>Rhabditomorpha</taxon>
        <taxon>Strongyloidea</taxon>
        <taxon>Ancylostomatidae</taxon>
        <taxon>Ancylostomatinae</taxon>
        <taxon>Ancylostoma</taxon>
    </lineage>
</organism>
<feature type="signal peptide" evidence="1">
    <location>
        <begin position="1"/>
        <end position="18"/>
    </location>
</feature>
<evidence type="ECO:0000256" key="1">
    <source>
        <dbReference type="SAM" id="SignalP"/>
    </source>
</evidence>